<name>A0A9P6FYD4_9FUNG</name>
<dbReference type="Proteomes" id="UP000780801">
    <property type="component" value="Unassembled WGS sequence"/>
</dbReference>
<organism evidence="6 7">
    <name type="scientific">Lunasporangiospora selenospora</name>
    <dbReference type="NCBI Taxonomy" id="979761"/>
    <lineage>
        <taxon>Eukaryota</taxon>
        <taxon>Fungi</taxon>
        <taxon>Fungi incertae sedis</taxon>
        <taxon>Mucoromycota</taxon>
        <taxon>Mortierellomycotina</taxon>
        <taxon>Mortierellomycetes</taxon>
        <taxon>Mortierellales</taxon>
        <taxon>Mortierellaceae</taxon>
        <taxon>Lunasporangiospora</taxon>
    </lineage>
</organism>
<proteinExistence type="predicted"/>
<gene>
    <name evidence="6" type="ORF">BGW38_010564</name>
</gene>
<keyword evidence="3 5" id="KW-1133">Transmembrane helix</keyword>
<dbReference type="EMBL" id="JAABOA010000867">
    <property type="protein sequence ID" value="KAF9582935.1"/>
    <property type="molecule type" value="Genomic_DNA"/>
</dbReference>
<dbReference type="Pfam" id="PF14724">
    <property type="entry name" value="mit_SMPDase"/>
    <property type="match status" value="1"/>
</dbReference>
<dbReference type="AlphaFoldDB" id="A0A9P6FYD4"/>
<dbReference type="GO" id="GO:0050290">
    <property type="term" value="F:sphingomyelin phosphodiesterase D activity"/>
    <property type="evidence" value="ECO:0007669"/>
    <property type="project" value="InterPro"/>
</dbReference>
<reference evidence="6" key="1">
    <citation type="journal article" date="2020" name="Fungal Divers.">
        <title>Resolving the Mortierellaceae phylogeny through synthesis of multi-gene phylogenetics and phylogenomics.</title>
        <authorList>
            <person name="Vandepol N."/>
            <person name="Liber J."/>
            <person name="Desiro A."/>
            <person name="Na H."/>
            <person name="Kennedy M."/>
            <person name="Barry K."/>
            <person name="Grigoriev I.V."/>
            <person name="Miller A.N."/>
            <person name="O'Donnell K."/>
            <person name="Stajich J.E."/>
            <person name="Bonito G."/>
        </authorList>
    </citation>
    <scope>NUCLEOTIDE SEQUENCE</scope>
    <source>
        <strain evidence="6">KOD1015</strain>
    </source>
</reference>
<feature type="transmembrane region" description="Helical" evidence="5">
    <location>
        <begin position="704"/>
        <end position="727"/>
    </location>
</feature>
<keyword evidence="2 5" id="KW-0812">Transmembrane</keyword>
<accession>A0A9P6FYD4</accession>
<dbReference type="GO" id="GO:0046513">
    <property type="term" value="P:ceramide biosynthetic process"/>
    <property type="evidence" value="ECO:0007669"/>
    <property type="project" value="TreeGrafter"/>
</dbReference>
<dbReference type="GO" id="GO:0016020">
    <property type="term" value="C:membrane"/>
    <property type="evidence" value="ECO:0007669"/>
    <property type="project" value="UniProtKB-SubCell"/>
</dbReference>
<dbReference type="GO" id="GO:0006685">
    <property type="term" value="P:sphingomyelin catabolic process"/>
    <property type="evidence" value="ECO:0007669"/>
    <property type="project" value="TreeGrafter"/>
</dbReference>
<evidence type="ECO:0000313" key="6">
    <source>
        <dbReference type="EMBL" id="KAF9582935.1"/>
    </source>
</evidence>
<dbReference type="PANTHER" id="PTHR12988">
    <property type="entry name" value="SPHINGOMYELIN PHOSPHODIESTERASE 4"/>
    <property type="match status" value="1"/>
</dbReference>
<dbReference type="InterPro" id="IPR024129">
    <property type="entry name" value="Sphingomy_SMPD4"/>
</dbReference>
<dbReference type="GO" id="GO:0046475">
    <property type="term" value="P:glycerophospholipid catabolic process"/>
    <property type="evidence" value="ECO:0007669"/>
    <property type="project" value="TreeGrafter"/>
</dbReference>
<keyword evidence="7" id="KW-1185">Reference proteome</keyword>
<dbReference type="OrthoDB" id="10251508at2759"/>
<protein>
    <submittedName>
        <fullName evidence="6">Uncharacterized protein</fullName>
    </submittedName>
</protein>
<evidence type="ECO:0000256" key="3">
    <source>
        <dbReference type="ARBA" id="ARBA00022989"/>
    </source>
</evidence>
<keyword evidence="4 5" id="KW-0472">Membrane</keyword>
<evidence type="ECO:0000313" key="7">
    <source>
        <dbReference type="Proteomes" id="UP000780801"/>
    </source>
</evidence>
<sequence length="808" mass="91066">MSFESLDRLLVGSVQTACSNLTLHINQCFESDVHAKTFHEFLPRLCEILFGSKESKGWLHLPLSKAEDNYLYELIQPRGVLMRFLLSRYMDSGFIYEIVPDSLPRRTQAKLSPTLYHTLPSIYLSRVNFVKTTTTAGTQKTATQITNVNLNFNMLEYFMFYFAYALILEDDDLNGRGIRRAEPKLPFRINPPHSTASISTNTFNSASGPAPKAPQRRSLLDGPYFNLYYQYLQYFLPAKELPKSGASTSPENEAKKPSPTVFTDPVIEISGDKHQAVLSISEFFVGTIVELWLGQNDSTADNRTIRYVQPGPDVAECISILVSHLYTSDVSLYVLGGDSMPTQISTASGKSTLNLQPFVFDNLLFYTHLLEIYLMRLSNPTLSSRALTSPAPLTLIKELRSVQKVMKAFKAKNLKEVLRVAEQVIVWPENFSESSYSVFEAVSEGGFSSSGTGRRDVTTAFMSNMVSVLATQLCQLEGYTFKYEALFMVEGAGRGNLRMILTKLGNAVDIRQERIRAAETKSKQAAADAQSGWKMISSTLNSVFDSSAPKTKPQETSILTNELKVLRDTMTMVGEVFDLYDHIVKSFERKQQEQDNQGQELTLEQLQALTAPLEETEESSGLLGPMRQRRHIPKGLTKSSVDEVKCTGSRAETLVLSYESEFLVKLTRQAENYLTPKWHETLRRVQRVIPLPPRVLKSKVHLRWLASIPTLTFLLALLGLITSVVLLKSWMSATVSVSNSWEQEHHVARKLVEDTSRKMDRYDAHVQPENVYSWEPDRPNAQAHGKLDRPTRRVRTADPKFTIDVQGI</sequence>
<evidence type="ECO:0000256" key="4">
    <source>
        <dbReference type="ARBA" id="ARBA00023136"/>
    </source>
</evidence>
<comment type="caution">
    <text evidence="6">The sequence shown here is derived from an EMBL/GenBank/DDBJ whole genome shotgun (WGS) entry which is preliminary data.</text>
</comment>
<comment type="subcellular location">
    <subcellularLocation>
        <location evidence="1">Membrane</location>
        <topology evidence="1">Single-pass membrane protein</topology>
    </subcellularLocation>
</comment>
<evidence type="ECO:0000256" key="1">
    <source>
        <dbReference type="ARBA" id="ARBA00004167"/>
    </source>
</evidence>
<evidence type="ECO:0000256" key="2">
    <source>
        <dbReference type="ARBA" id="ARBA00022692"/>
    </source>
</evidence>
<evidence type="ECO:0000256" key="5">
    <source>
        <dbReference type="SAM" id="Phobius"/>
    </source>
</evidence>
<dbReference type="PANTHER" id="PTHR12988:SF6">
    <property type="entry name" value="SPHINGOMYELIN PHOSPHODIESTERASE 4"/>
    <property type="match status" value="1"/>
</dbReference>